<gene>
    <name evidence="2" type="ORF">AWW66_09815</name>
</gene>
<feature type="domain" description="CYTH" evidence="1">
    <location>
        <begin position="2"/>
        <end position="176"/>
    </location>
</feature>
<evidence type="ECO:0000259" key="1">
    <source>
        <dbReference type="PROSITE" id="PS51707"/>
    </source>
</evidence>
<keyword evidence="3" id="KW-1185">Reference proteome</keyword>
<dbReference type="EMBL" id="LRQV01000025">
    <property type="protein sequence ID" value="KXK62160.1"/>
    <property type="molecule type" value="Genomic_DNA"/>
</dbReference>
<comment type="caution">
    <text evidence="2">The sequence shown here is derived from an EMBL/GenBank/DDBJ whole genome shotgun (WGS) entry which is preliminary data.</text>
</comment>
<dbReference type="AlphaFoldDB" id="A0A136PUH9"/>
<dbReference type="InterPro" id="IPR023577">
    <property type="entry name" value="CYTH_domain"/>
</dbReference>
<evidence type="ECO:0000313" key="2">
    <source>
        <dbReference type="EMBL" id="KXK62160.1"/>
    </source>
</evidence>
<sequence>MTQEIEVKYRVFDEDALLAALRARGVVLSAPVVQDDQAFAPVGWRYGMSKRGVPFGRLRTQGGRHWFTVKRPVSNELVCVEHETVVADRGQMHGALLVMGFVPTVRIVKSRRVGSWDDATVCVDVVDGLGVFVEVEALVAVGGSGEATQERLHGRVCSLGVPVERVTETYDSLLRAGQG</sequence>
<reference evidence="2 3" key="1">
    <citation type="submission" date="2016-01" db="EMBL/GenBank/DDBJ databases">
        <title>Whole genome sequence and analysis of Micromonospora rosaria DSM 803, which can produce antibacterial substance rosamicin.</title>
        <authorList>
            <person name="Yang H."/>
            <person name="He X."/>
            <person name="Zhu D."/>
        </authorList>
    </citation>
    <scope>NUCLEOTIDE SEQUENCE [LARGE SCALE GENOMIC DNA]</scope>
    <source>
        <strain evidence="2 3">DSM 803</strain>
    </source>
</reference>
<dbReference type="InterPro" id="IPR033469">
    <property type="entry name" value="CYTH-like_dom_sf"/>
</dbReference>
<dbReference type="SMART" id="SM01118">
    <property type="entry name" value="CYTH"/>
    <property type="match status" value="1"/>
</dbReference>
<dbReference type="Pfam" id="PF01928">
    <property type="entry name" value="CYTH"/>
    <property type="match status" value="1"/>
</dbReference>
<dbReference type="Gene3D" id="2.40.320.10">
    <property type="entry name" value="Hypothetical Protein Pfu-838710-001"/>
    <property type="match status" value="1"/>
</dbReference>
<dbReference type="Proteomes" id="UP000070620">
    <property type="component" value="Unassembled WGS sequence"/>
</dbReference>
<dbReference type="InterPro" id="IPR008173">
    <property type="entry name" value="Adenylyl_cyclase_CyaB"/>
</dbReference>
<dbReference type="SUPFAM" id="SSF55154">
    <property type="entry name" value="CYTH-like phosphatases"/>
    <property type="match status" value="1"/>
</dbReference>
<accession>A0A136PUH9</accession>
<protein>
    <submittedName>
        <fullName evidence="2">Adenylate cyclase</fullName>
    </submittedName>
</protein>
<proteinExistence type="predicted"/>
<name>A0A136PUH9_9ACTN</name>
<dbReference type="PANTHER" id="PTHR21028">
    <property type="entry name" value="SI:CH211-156B7.4"/>
    <property type="match status" value="1"/>
</dbReference>
<dbReference type="PANTHER" id="PTHR21028:SF2">
    <property type="entry name" value="CYTH DOMAIN-CONTAINING PROTEIN"/>
    <property type="match status" value="1"/>
</dbReference>
<dbReference type="PROSITE" id="PS51707">
    <property type="entry name" value="CYTH"/>
    <property type="match status" value="1"/>
</dbReference>
<dbReference type="CDD" id="cd07890">
    <property type="entry name" value="CYTH-like_AC_IV-like"/>
    <property type="match status" value="1"/>
</dbReference>
<evidence type="ECO:0000313" key="3">
    <source>
        <dbReference type="Proteomes" id="UP000070620"/>
    </source>
</evidence>
<organism evidence="2 3">
    <name type="scientific">Micromonospora rosaria</name>
    <dbReference type="NCBI Taxonomy" id="47874"/>
    <lineage>
        <taxon>Bacteria</taxon>
        <taxon>Bacillati</taxon>
        <taxon>Actinomycetota</taxon>
        <taxon>Actinomycetes</taxon>
        <taxon>Micromonosporales</taxon>
        <taxon>Micromonosporaceae</taxon>
        <taxon>Micromonospora</taxon>
    </lineage>
</organism>